<protein>
    <submittedName>
        <fullName evidence="1">Uncharacterized protein</fullName>
    </submittedName>
</protein>
<accession>A0AAV4TAZ8</accession>
<comment type="caution">
    <text evidence="1">The sequence shown here is derived from an EMBL/GenBank/DDBJ whole genome shotgun (WGS) entry which is preliminary data.</text>
</comment>
<dbReference type="AlphaFoldDB" id="A0AAV4TAZ8"/>
<organism evidence="1 2">
    <name type="scientific">Caerostris darwini</name>
    <dbReference type="NCBI Taxonomy" id="1538125"/>
    <lineage>
        <taxon>Eukaryota</taxon>
        <taxon>Metazoa</taxon>
        <taxon>Ecdysozoa</taxon>
        <taxon>Arthropoda</taxon>
        <taxon>Chelicerata</taxon>
        <taxon>Arachnida</taxon>
        <taxon>Araneae</taxon>
        <taxon>Araneomorphae</taxon>
        <taxon>Entelegynae</taxon>
        <taxon>Araneoidea</taxon>
        <taxon>Araneidae</taxon>
        <taxon>Caerostris</taxon>
    </lineage>
</organism>
<gene>
    <name evidence="1" type="ORF">CDAR_578871</name>
</gene>
<evidence type="ECO:0000313" key="1">
    <source>
        <dbReference type="EMBL" id="GIY42562.1"/>
    </source>
</evidence>
<dbReference type="Proteomes" id="UP001054837">
    <property type="component" value="Unassembled WGS sequence"/>
</dbReference>
<reference evidence="1 2" key="1">
    <citation type="submission" date="2021-06" db="EMBL/GenBank/DDBJ databases">
        <title>Caerostris darwini draft genome.</title>
        <authorList>
            <person name="Kono N."/>
            <person name="Arakawa K."/>
        </authorList>
    </citation>
    <scope>NUCLEOTIDE SEQUENCE [LARGE SCALE GENOMIC DNA]</scope>
</reference>
<evidence type="ECO:0000313" key="2">
    <source>
        <dbReference type="Proteomes" id="UP001054837"/>
    </source>
</evidence>
<name>A0AAV4TAZ8_9ARAC</name>
<keyword evidence="2" id="KW-1185">Reference proteome</keyword>
<dbReference type="EMBL" id="BPLQ01009222">
    <property type="protein sequence ID" value="GIY42562.1"/>
    <property type="molecule type" value="Genomic_DNA"/>
</dbReference>
<sequence>MDLLRCEKCNSTIMNFVSHSCLYKEHSFDRIVSDILEYNFGNNPQGICATISHSAEGTDFNSSAFMNRTSTFQSSTFPQSVNQGSHWDVNSTAGTNVRYASTDRMKHSTEHSTERK</sequence>
<proteinExistence type="predicted"/>